<feature type="transmembrane region" description="Helical" evidence="10">
    <location>
        <begin position="131"/>
        <end position="151"/>
    </location>
</feature>
<comment type="caution">
    <text evidence="12">The sequence shown here is derived from an EMBL/GenBank/DDBJ whole genome shotgun (WGS) entry which is preliminary data.</text>
</comment>
<accession>A0A3E1K7S4</accession>
<dbReference type="InterPro" id="IPR004268">
    <property type="entry name" value="MurJ"/>
</dbReference>
<comment type="function">
    <text evidence="8 10 11">Involved in peptidoglycan biosynthesis. Transports lipid-linked peptidoglycan precursors from the inner to the outer leaflet of the cytoplasmic membrane.</text>
</comment>
<dbReference type="HAMAP" id="MF_02078">
    <property type="entry name" value="MurJ_MviN"/>
    <property type="match status" value="1"/>
</dbReference>
<keyword evidence="5 10" id="KW-0573">Peptidoglycan synthesis</keyword>
<dbReference type="GO" id="GO:0008360">
    <property type="term" value="P:regulation of cell shape"/>
    <property type="evidence" value="ECO:0007669"/>
    <property type="project" value="UniProtKB-UniRule"/>
</dbReference>
<protein>
    <recommendedName>
        <fullName evidence="10">Probable lipid II flippase MurJ</fullName>
    </recommendedName>
</protein>
<feature type="transmembrane region" description="Helical" evidence="10">
    <location>
        <begin position="346"/>
        <end position="372"/>
    </location>
</feature>
<keyword evidence="7 10" id="KW-0472">Membrane</keyword>
<feature type="transmembrane region" description="Helical" evidence="10">
    <location>
        <begin position="459"/>
        <end position="479"/>
    </location>
</feature>
<dbReference type="CDD" id="cd13123">
    <property type="entry name" value="MATE_MurJ_like"/>
    <property type="match status" value="1"/>
</dbReference>
<feature type="transmembrane region" description="Helical" evidence="10">
    <location>
        <begin position="427"/>
        <end position="447"/>
    </location>
</feature>
<feature type="transmembrane region" description="Helical" evidence="10">
    <location>
        <begin position="491"/>
        <end position="515"/>
    </location>
</feature>
<sequence length="529" mass="56839">MRSLFSFSSMTLVSRVLGFVRDVVLARWFGAGPAMDAFVFAFKIPNFLRRLFAEGSFSLAFVPVLNEYREKHDHASLKSLIDATAGSLLAVLLVVTGLGVFASGWVVTLFAPGFLDDPERFQLATDMLRVTFPYLLFIALTALAGGILNTLGKFALPALTPALLNIALITAAVAFSPMFEEPVKALAWGVLAAGILQLAVQLPVLARHDVLPFPKPDFRHSGVRRIMKLMVPTLFGSSVAQVSLLFDVFFASLLASGSLAWLYYGDRLMEFPLGMFGVALSVVILPTLSSLHARNGREQYRAVLDWAVTLGLIIALPAAVGLAMVAEPLVITLFHHGAFTDRDATMAAWALLAYCLGLPAFIGVKILAPAYFSRQDTKTPVKVAVIALVANMGLNMVFVVAIAQWLAGGDYAGGFLAMLSDHPGAHAGLALASSVSGWINASLLWRGLRHESLTPRLPWRRVGQVAAGCLAMALALQWLQPEVERWLEAATMWRVGAIAGVIGAGAAVYALVLVGTGLRPRHLARPQTP</sequence>
<gene>
    <name evidence="10 12" type="primary">murJ</name>
    <name evidence="12" type="ORF">DZC52_09815</name>
</gene>
<name>A0A3E1K7S4_9GAMM</name>
<dbReference type="InterPro" id="IPR051050">
    <property type="entry name" value="Lipid_II_flippase_MurJ/MviN"/>
</dbReference>
<comment type="pathway">
    <text evidence="10">Cell wall biogenesis; peptidoglycan biosynthesis.</text>
</comment>
<keyword evidence="10" id="KW-0997">Cell inner membrane</keyword>
<feature type="transmembrane region" description="Helical" evidence="10">
    <location>
        <begin position="88"/>
        <end position="111"/>
    </location>
</feature>
<evidence type="ECO:0000256" key="4">
    <source>
        <dbReference type="ARBA" id="ARBA00022960"/>
    </source>
</evidence>
<feature type="transmembrane region" description="Helical" evidence="10">
    <location>
        <begin position="384"/>
        <end position="407"/>
    </location>
</feature>
<dbReference type="OrthoDB" id="9816572at2"/>
<evidence type="ECO:0000256" key="10">
    <source>
        <dbReference type="HAMAP-Rule" id="MF_02078"/>
    </source>
</evidence>
<dbReference type="AlphaFoldDB" id="A0A3E1K7S4"/>
<evidence type="ECO:0000256" key="2">
    <source>
        <dbReference type="ARBA" id="ARBA00022475"/>
    </source>
</evidence>
<evidence type="ECO:0000313" key="13">
    <source>
        <dbReference type="Proteomes" id="UP000260351"/>
    </source>
</evidence>
<keyword evidence="13" id="KW-1185">Reference proteome</keyword>
<dbReference type="GO" id="GO:0009252">
    <property type="term" value="P:peptidoglycan biosynthetic process"/>
    <property type="evidence" value="ECO:0007669"/>
    <property type="project" value="UniProtKB-UniRule"/>
</dbReference>
<evidence type="ECO:0000256" key="9">
    <source>
        <dbReference type="ARBA" id="ARBA00061532"/>
    </source>
</evidence>
<keyword evidence="10 11" id="KW-0961">Cell wall biogenesis/degradation</keyword>
<feature type="transmembrane region" description="Helical" evidence="10">
    <location>
        <begin position="158"/>
        <end position="179"/>
    </location>
</feature>
<evidence type="ECO:0000256" key="8">
    <source>
        <dbReference type="ARBA" id="ARBA00060041"/>
    </source>
</evidence>
<dbReference type="EMBL" id="QUZK01000038">
    <property type="protein sequence ID" value="RFF30100.1"/>
    <property type="molecule type" value="Genomic_DNA"/>
</dbReference>
<feature type="transmembrane region" description="Helical" evidence="10">
    <location>
        <begin position="226"/>
        <end position="251"/>
    </location>
</feature>
<dbReference type="PRINTS" id="PR01806">
    <property type="entry name" value="VIRFACTRMVIN"/>
</dbReference>
<feature type="transmembrane region" description="Helical" evidence="10">
    <location>
        <begin position="271"/>
        <end position="291"/>
    </location>
</feature>
<evidence type="ECO:0000256" key="5">
    <source>
        <dbReference type="ARBA" id="ARBA00022984"/>
    </source>
</evidence>
<keyword evidence="10 11" id="KW-0813">Transport</keyword>
<dbReference type="PIRSF" id="PIRSF002869">
    <property type="entry name" value="MviN"/>
    <property type="match status" value="1"/>
</dbReference>
<evidence type="ECO:0000313" key="12">
    <source>
        <dbReference type="EMBL" id="RFF30100.1"/>
    </source>
</evidence>
<keyword evidence="4 10" id="KW-0133">Cell shape</keyword>
<evidence type="ECO:0000256" key="1">
    <source>
        <dbReference type="ARBA" id="ARBA00004651"/>
    </source>
</evidence>
<dbReference type="GO" id="GO:0005886">
    <property type="term" value="C:plasma membrane"/>
    <property type="evidence" value="ECO:0007669"/>
    <property type="project" value="UniProtKB-SubCell"/>
</dbReference>
<dbReference type="RefSeq" id="WP_116650969.1">
    <property type="nucleotide sequence ID" value="NZ_QUZK01000038.1"/>
</dbReference>
<keyword evidence="3 10" id="KW-0812">Transmembrane</keyword>
<feature type="transmembrane region" description="Helical" evidence="10">
    <location>
        <begin position="185"/>
        <end position="205"/>
    </location>
</feature>
<proteinExistence type="inferred from homology"/>
<dbReference type="NCBIfam" id="TIGR01695">
    <property type="entry name" value="murJ_mviN"/>
    <property type="match status" value="1"/>
</dbReference>
<dbReference type="Pfam" id="PF03023">
    <property type="entry name" value="MurJ"/>
    <property type="match status" value="1"/>
</dbReference>
<keyword evidence="6 10" id="KW-1133">Transmembrane helix</keyword>
<dbReference type="PANTHER" id="PTHR47019:SF1">
    <property type="entry name" value="LIPID II FLIPPASE MURJ"/>
    <property type="match status" value="1"/>
</dbReference>
<evidence type="ECO:0000256" key="11">
    <source>
        <dbReference type="PIRNR" id="PIRNR002869"/>
    </source>
</evidence>
<dbReference type="GO" id="GO:0034204">
    <property type="term" value="P:lipid translocation"/>
    <property type="evidence" value="ECO:0007669"/>
    <property type="project" value="TreeGrafter"/>
</dbReference>
<dbReference type="UniPathway" id="UPA00219"/>
<organism evidence="12 13">
    <name type="scientific">Wenzhouxiangella sediminis</name>
    <dbReference type="NCBI Taxonomy" id="1792836"/>
    <lineage>
        <taxon>Bacteria</taxon>
        <taxon>Pseudomonadati</taxon>
        <taxon>Pseudomonadota</taxon>
        <taxon>Gammaproteobacteria</taxon>
        <taxon>Chromatiales</taxon>
        <taxon>Wenzhouxiangellaceae</taxon>
        <taxon>Wenzhouxiangella</taxon>
    </lineage>
</organism>
<dbReference type="Proteomes" id="UP000260351">
    <property type="component" value="Unassembled WGS sequence"/>
</dbReference>
<dbReference type="GO" id="GO:0071555">
    <property type="term" value="P:cell wall organization"/>
    <property type="evidence" value="ECO:0007669"/>
    <property type="project" value="UniProtKB-UniRule"/>
</dbReference>
<comment type="similarity">
    <text evidence="9 10 11">Belongs to the MurJ/MviN family.</text>
</comment>
<comment type="subcellular location">
    <subcellularLocation>
        <location evidence="10">Cell inner membrane</location>
        <topology evidence="10">Multi-pass membrane protein</topology>
    </subcellularLocation>
    <subcellularLocation>
        <location evidence="1">Cell membrane</location>
        <topology evidence="1">Multi-pass membrane protein</topology>
    </subcellularLocation>
</comment>
<keyword evidence="2 10" id="KW-1003">Cell membrane</keyword>
<evidence type="ECO:0000256" key="3">
    <source>
        <dbReference type="ARBA" id="ARBA00022692"/>
    </source>
</evidence>
<evidence type="ECO:0000256" key="7">
    <source>
        <dbReference type="ARBA" id="ARBA00023136"/>
    </source>
</evidence>
<evidence type="ECO:0000256" key="6">
    <source>
        <dbReference type="ARBA" id="ARBA00022989"/>
    </source>
</evidence>
<feature type="transmembrane region" description="Helical" evidence="10">
    <location>
        <begin position="303"/>
        <end position="326"/>
    </location>
</feature>
<dbReference type="PANTHER" id="PTHR47019">
    <property type="entry name" value="LIPID II FLIPPASE MURJ"/>
    <property type="match status" value="1"/>
</dbReference>
<dbReference type="GO" id="GO:0015648">
    <property type="term" value="F:lipid-linked peptidoglycan transporter activity"/>
    <property type="evidence" value="ECO:0007669"/>
    <property type="project" value="UniProtKB-UniRule"/>
</dbReference>
<reference evidence="12 13" key="1">
    <citation type="submission" date="2018-08" db="EMBL/GenBank/DDBJ databases">
        <title>Wenzhouxiangella salilacus sp. nov., a novel bacterium isolated from a saline lake in Xinjiang Province, China.</title>
        <authorList>
            <person name="Han S."/>
        </authorList>
    </citation>
    <scope>NUCLEOTIDE SEQUENCE [LARGE SCALE GENOMIC DNA]</scope>
    <source>
        <strain evidence="12 13">XDB06</strain>
    </source>
</reference>